<proteinExistence type="predicted"/>
<dbReference type="InterPro" id="IPR014255">
    <property type="entry name" value="Spore_coat_CotS"/>
</dbReference>
<dbReference type="InterPro" id="IPR011009">
    <property type="entry name" value="Kinase-like_dom_sf"/>
</dbReference>
<name>A0A401UJ48_9CLOT</name>
<dbReference type="RefSeq" id="WP_233439698.1">
    <property type="nucleotide sequence ID" value="NZ_BHYK01000005.1"/>
</dbReference>
<organism evidence="1 2">
    <name type="scientific">Clostridium tagluense</name>
    <dbReference type="NCBI Taxonomy" id="360422"/>
    <lineage>
        <taxon>Bacteria</taxon>
        <taxon>Bacillati</taxon>
        <taxon>Bacillota</taxon>
        <taxon>Clostridia</taxon>
        <taxon>Eubacteriales</taxon>
        <taxon>Clostridiaceae</taxon>
        <taxon>Clostridium</taxon>
    </lineage>
</organism>
<keyword evidence="1" id="KW-0946">Virion</keyword>
<comment type="caution">
    <text evidence="1">The sequence shown here is derived from an EMBL/GenBank/DDBJ whole genome shotgun (WGS) entry which is preliminary data.</text>
</comment>
<dbReference type="Gene3D" id="3.30.200.20">
    <property type="entry name" value="Phosphorylase Kinase, domain 1"/>
    <property type="match status" value="1"/>
</dbReference>
<dbReference type="SUPFAM" id="SSF56112">
    <property type="entry name" value="Protein kinase-like (PK-like)"/>
    <property type="match status" value="1"/>
</dbReference>
<dbReference type="Gene3D" id="3.90.1200.10">
    <property type="match status" value="1"/>
</dbReference>
<dbReference type="AlphaFoldDB" id="A0A401UJ48"/>
<dbReference type="GO" id="GO:0042601">
    <property type="term" value="C:endospore-forming forespore"/>
    <property type="evidence" value="ECO:0007669"/>
    <property type="project" value="TreeGrafter"/>
</dbReference>
<accession>A0A401UJ48</accession>
<dbReference type="InterPro" id="IPR047175">
    <property type="entry name" value="CotS-like"/>
</dbReference>
<keyword evidence="1" id="KW-0167">Capsid protein</keyword>
<dbReference type="EMBL" id="BHYK01000005">
    <property type="protein sequence ID" value="GCD09593.1"/>
    <property type="molecule type" value="Genomic_DNA"/>
</dbReference>
<dbReference type="PANTHER" id="PTHR39179:SF1">
    <property type="entry name" value="SPORE COAT PROTEIN I"/>
    <property type="match status" value="1"/>
</dbReference>
<reference evidence="1 2" key="1">
    <citation type="submission" date="2018-11" db="EMBL/GenBank/DDBJ databases">
        <title>Genome sequencing and assembly of Clostridium tagluense strain A121.</title>
        <authorList>
            <person name="Murakami T."/>
            <person name="Segawa T."/>
            <person name="Shcherbakova V.A."/>
            <person name="Mori H."/>
            <person name="Yoshimura Y."/>
        </authorList>
    </citation>
    <scope>NUCLEOTIDE SEQUENCE [LARGE SCALE GENOMIC DNA]</scope>
    <source>
        <strain evidence="1 2">A121</strain>
    </source>
</reference>
<dbReference type="NCBIfam" id="TIGR02906">
    <property type="entry name" value="spore_CotS"/>
    <property type="match status" value="1"/>
</dbReference>
<gene>
    <name evidence="1" type="primary">cotS_2</name>
    <name evidence="1" type="ORF">Ctaglu_12160</name>
</gene>
<dbReference type="PANTHER" id="PTHR39179">
    <property type="entry name" value="SPORE COAT PROTEIN I"/>
    <property type="match status" value="1"/>
</dbReference>
<dbReference type="Proteomes" id="UP000287872">
    <property type="component" value="Unassembled WGS sequence"/>
</dbReference>
<evidence type="ECO:0000313" key="2">
    <source>
        <dbReference type="Proteomes" id="UP000287872"/>
    </source>
</evidence>
<protein>
    <submittedName>
        <fullName evidence="1">Spore coat protein</fullName>
    </submittedName>
</protein>
<evidence type="ECO:0000313" key="1">
    <source>
        <dbReference type="EMBL" id="GCD09593.1"/>
    </source>
</evidence>
<sequence>MKGNTRAAQHFKIINNKEMQVLISVMHKYNIQLVTAEKIRGAYKITADSGNFSLKRIKHGRNKAKNGCLLTEELIFNKFTNIAKYFRTKEGDFYVRYKSSIFYLTEWLEGCECDLTDIDEAVNCTKLLAEFHNKLNKIDHNKIHIGRSLNNWPKIFASNLNNLEKFKKIIISKRIKNDFDVLFLEGIDNFYNRGLLAINMINKSQYYKLSKVANDGKTICYKDFYNQNIIKKEGEYFITDFDSIIIDLQISDLGTLIRRLMFKKSYGWNFDFAKALIEAYNSINRLCKEDLEIMFALIIFPQKFWRLGYRRYIDQKKWSETKYLHKLKRILSYSENQEKFFADYLIFLKGYL</sequence>
<keyword evidence="2" id="KW-1185">Reference proteome</keyword>